<accession>A0A8H6XCN0</accession>
<keyword evidence="3" id="KW-1185">Reference proteome</keyword>
<feature type="region of interest" description="Disordered" evidence="1">
    <location>
        <begin position="126"/>
        <end position="176"/>
    </location>
</feature>
<proteinExistence type="predicted"/>
<feature type="region of interest" description="Disordered" evidence="1">
    <location>
        <begin position="1"/>
        <end position="29"/>
    </location>
</feature>
<comment type="caution">
    <text evidence="2">The sequence shown here is derived from an EMBL/GenBank/DDBJ whole genome shotgun (WGS) entry which is preliminary data.</text>
</comment>
<feature type="compositionally biased region" description="Low complexity" evidence="1">
    <location>
        <begin position="1"/>
        <end position="15"/>
    </location>
</feature>
<protein>
    <submittedName>
        <fullName evidence="2">Uncharacterized protein</fullName>
    </submittedName>
</protein>
<name>A0A8H6XCN0_9AGAR</name>
<dbReference type="EMBL" id="JACAZH010000032">
    <property type="protein sequence ID" value="KAF7338883.1"/>
    <property type="molecule type" value="Genomic_DNA"/>
</dbReference>
<reference evidence="2" key="1">
    <citation type="submission" date="2020-05" db="EMBL/GenBank/DDBJ databases">
        <title>Mycena genomes resolve the evolution of fungal bioluminescence.</title>
        <authorList>
            <person name="Tsai I.J."/>
        </authorList>
    </citation>
    <scope>NUCLEOTIDE SEQUENCE</scope>
    <source>
        <strain evidence="2">160909Yilan</strain>
    </source>
</reference>
<dbReference type="Proteomes" id="UP000623467">
    <property type="component" value="Unassembled WGS sequence"/>
</dbReference>
<evidence type="ECO:0000256" key="1">
    <source>
        <dbReference type="SAM" id="MobiDB-lite"/>
    </source>
</evidence>
<feature type="compositionally biased region" description="Polar residues" evidence="1">
    <location>
        <begin position="402"/>
        <end position="415"/>
    </location>
</feature>
<feature type="compositionally biased region" description="Low complexity" evidence="1">
    <location>
        <begin position="378"/>
        <end position="394"/>
    </location>
</feature>
<feature type="region of interest" description="Disordered" evidence="1">
    <location>
        <begin position="283"/>
        <end position="329"/>
    </location>
</feature>
<feature type="region of interest" description="Disordered" evidence="1">
    <location>
        <begin position="517"/>
        <end position="701"/>
    </location>
</feature>
<feature type="region of interest" description="Disordered" evidence="1">
    <location>
        <begin position="360"/>
        <end position="422"/>
    </location>
</feature>
<feature type="compositionally biased region" description="Basic and acidic residues" evidence="1">
    <location>
        <begin position="364"/>
        <end position="374"/>
    </location>
</feature>
<feature type="compositionally biased region" description="Polar residues" evidence="1">
    <location>
        <begin position="129"/>
        <end position="142"/>
    </location>
</feature>
<feature type="compositionally biased region" description="Low complexity" evidence="1">
    <location>
        <begin position="202"/>
        <end position="216"/>
    </location>
</feature>
<feature type="compositionally biased region" description="Low complexity" evidence="1">
    <location>
        <begin position="652"/>
        <end position="671"/>
    </location>
</feature>
<evidence type="ECO:0000313" key="2">
    <source>
        <dbReference type="EMBL" id="KAF7338883.1"/>
    </source>
</evidence>
<feature type="compositionally biased region" description="Basic and acidic residues" evidence="1">
    <location>
        <begin position="526"/>
        <end position="539"/>
    </location>
</feature>
<feature type="region of interest" description="Disordered" evidence="1">
    <location>
        <begin position="195"/>
        <end position="220"/>
    </location>
</feature>
<dbReference type="AlphaFoldDB" id="A0A8H6XCN0"/>
<evidence type="ECO:0000313" key="3">
    <source>
        <dbReference type="Proteomes" id="UP000623467"/>
    </source>
</evidence>
<feature type="compositionally biased region" description="Polar residues" evidence="1">
    <location>
        <begin position="577"/>
        <end position="587"/>
    </location>
</feature>
<sequence>MDAPSTPPAASSPISLQTTTPPELSPQHSHHSSIEAACCPASIFNSCRQHGWCAYLSRLKSFFSCAQAVVDAERSSMFSIAQPKNRSMTTKGNQNVQTQRGFAVRVFKGPTLASFPYTATAKLDVGYRPTTNNDPRQAQNWPATRPEPTRQPLANIRDPQPSRFGGWTENRSNTPHPATNYADFIYERSLSSKSDLYSDNDTSSTTTFTPSSTFSPALSPDSTITSIPSAVPYQSPTTSASTITASPRHPFPLHIPALAQAQTSIRAPVPAAPINRAIDLPASSPPRFLPAEAATGPASPDRGLSESPEPILSVPADYFPPPPSESEVGEAQRLAQLNAAQYNSASSAYYQAGLRAVDEQNVGRGRDQSPERIARMGSSSRSVASSSFPTASSDSQRHMVYESSSLGTHPPTSFDITIETHPPLTPSRIARVSSESSSITAVDPEPRLFNTRSIPVSQLVELNSPNPADRERAERARVLSDVGRYEELRGLTMLSDRQRETYLNAFAPGTQSRIQFPEVPAVVRSDSGDSRMSPPERARRISGNLWNSLPQLPDRRPPVQVPSRPSSTPPLPRIDTSVVSVPSSTQHRGPPLNISGQQPRRDSLVQPPTPINPSRSRTPVAGPRVLPAEPQRRRSDGDQPMGFLKRTSAIFHGSASPPHSAPHDAPASGSSRPTLPLDPQRRRSDGFISVVPPRSPTPVQAAPRNVRWNENLVCPSPIFASQRRKGWFNRRGDQLWTNDGAYKPVPPGQEFPSDLRDYPPYGSGWMNEEGVRIDMGHRLIPKVPLRSALKQTPRGPIIQVEGN</sequence>
<organism evidence="2 3">
    <name type="scientific">Mycena sanguinolenta</name>
    <dbReference type="NCBI Taxonomy" id="230812"/>
    <lineage>
        <taxon>Eukaryota</taxon>
        <taxon>Fungi</taxon>
        <taxon>Dikarya</taxon>
        <taxon>Basidiomycota</taxon>
        <taxon>Agaricomycotina</taxon>
        <taxon>Agaricomycetes</taxon>
        <taxon>Agaricomycetidae</taxon>
        <taxon>Agaricales</taxon>
        <taxon>Marasmiineae</taxon>
        <taxon>Mycenaceae</taxon>
        <taxon>Mycena</taxon>
    </lineage>
</organism>
<gene>
    <name evidence="2" type="ORF">MSAN_02211500</name>
</gene>
<dbReference type="OrthoDB" id="3255922at2759"/>